<dbReference type="InterPro" id="IPR025209">
    <property type="entry name" value="DUF4209"/>
</dbReference>
<protein>
    <submittedName>
        <fullName evidence="3">Lysyl-tRNA synthetase class 1</fullName>
        <ecNumber evidence="3">6.1.1.6</ecNumber>
    </submittedName>
</protein>
<feature type="domain" description="DUF4209" evidence="1">
    <location>
        <begin position="478"/>
        <end position="569"/>
    </location>
</feature>
<evidence type="ECO:0000259" key="2">
    <source>
        <dbReference type="Pfam" id="PF24098"/>
    </source>
</evidence>
<comment type="caution">
    <text evidence="3">The sequence shown here is derived from an EMBL/GenBank/DDBJ whole genome shotgun (WGS) entry which is preliminary data.</text>
</comment>
<organism evidence="3 4">
    <name type="scientific">Tunturiibacter lichenicola</name>
    <dbReference type="NCBI Taxonomy" id="2051959"/>
    <lineage>
        <taxon>Bacteria</taxon>
        <taxon>Pseudomonadati</taxon>
        <taxon>Acidobacteriota</taxon>
        <taxon>Terriglobia</taxon>
        <taxon>Terriglobales</taxon>
        <taxon>Acidobacteriaceae</taxon>
        <taxon>Tunturiibacter</taxon>
    </lineage>
</organism>
<keyword evidence="3" id="KW-0436">Ligase</keyword>
<name>A0A852VFG5_9BACT</name>
<accession>A0A852VFG5</accession>
<evidence type="ECO:0000313" key="4">
    <source>
        <dbReference type="Proteomes" id="UP000564385"/>
    </source>
</evidence>
<reference evidence="3 4" key="1">
    <citation type="submission" date="2020-07" db="EMBL/GenBank/DDBJ databases">
        <title>Genomic Encyclopedia of Type Strains, Phase IV (KMG-V): Genome sequencing to study the core and pangenomes of soil and plant-associated prokaryotes.</title>
        <authorList>
            <person name="Whitman W."/>
        </authorList>
    </citation>
    <scope>NUCLEOTIDE SEQUENCE [LARGE SCALE GENOMIC DNA]</scope>
    <source>
        <strain evidence="3 4">M8UP22</strain>
    </source>
</reference>
<feature type="domain" description="DUF7380" evidence="2">
    <location>
        <begin position="77"/>
        <end position="168"/>
    </location>
</feature>
<dbReference type="GO" id="GO:0004824">
    <property type="term" value="F:lysine-tRNA ligase activity"/>
    <property type="evidence" value="ECO:0007669"/>
    <property type="project" value="UniProtKB-EC"/>
</dbReference>
<evidence type="ECO:0000259" key="1">
    <source>
        <dbReference type="Pfam" id="PF13910"/>
    </source>
</evidence>
<sequence>MSTYAAKTSPFMEVQLGEAINKGFLEATSHSDDDRKATLAEHSAFMFMERLDEDSPWGTYLAPMMEGTKQDGTLVRVPDISNLDAESVEHWAQRARATQNPLMCARYADCVWDLQNAISGQKSRHEFARLASSSYIDAVEARLYFSEINGVEWLARALALAKSVHDDALLGRAAAAMLTFRDATLNPAHIGVWIAPFDFLYGEKFLSPEQEAKIVADLETMLASVSSTVSGHFDPFGAQAAAERLSKHYKTVEEKQRLAKVFGSAFEELSRNAAPMLAMAWLQPVIERYEQLGMKDEAEKLSLFASHKGANIADDMKTYTVEAPFDKSQFDAMVGQLLEGDLEAMLHQAASLFLPDVNGAKAALENLRVTAPFQALIQVVISRPDGQPVARIGSVDEDSEGRLQKQIADNVMFLQPLLTHTLKEVLNKANPTANEVMDVLYGSPLFSDRRRFLIAEGVSAYLAGDHIKTIHVLVPQVEDTLRTLLGKLEVPIYKSIKEQPGVVDVKSMGEVLRDTRIRAALSENLWRYLAVLYTDRRGINLRNNVAHGLVSPEALNQATADLVIHSLLSLSLLRIGDKDI</sequence>
<dbReference type="Pfam" id="PF13910">
    <property type="entry name" value="DUF4209"/>
    <property type="match status" value="1"/>
</dbReference>
<evidence type="ECO:0000313" key="3">
    <source>
        <dbReference type="EMBL" id="NYF91563.1"/>
    </source>
</evidence>
<dbReference type="InterPro" id="IPR055804">
    <property type="entry name" value="DUF7380"/>
</dbReference>
<dbReference type="EMBL" id="JACCCU010000003">
    <property type="protein sequence ID" value="NYF91563.1"/>
    <property type="molecule type" value="Genomic_DNA"/>
</dbReference>
<dbReference type="Pfam" id="PF24098">
    <property type="entry name" value="DUF7380"/>
    <property type="match status" value="1"/>
</dbReference>
<proteinExistence type="predicted"/>
<dbReference type="EC" id="6.1.1.6" evidence="3"/>
<dbReference type="Proteomes" id="UP000564385">
    <property type="component" value="Unassembled WGS sequence"/>
</dbReference>
<dbReference type="AlphaFoldDB" id="A0A852VFG5"/>
<gene>
    <name evidence="3" type="ORF">HDF08_003682</name>
</gene>